<dbReference type="Proteomes" id="UP000663881">
    <property type="component" value="Unassembled WGS sequence"/>
</dbReference>
<dbReference type="AlphaFoldDB" id="A0A820FQZ8"/>
<proteinExistence type="predicted"/>
<evidence type="ECO:0000313" key="2">
    <source>
        <dbReference type="Proteomes" id="UP000663881"/>
    </source>
</evidence>
<protein>
    <submittedName>
        <fullName evidence="1">Uncharacterized protein</fullName>
    </submittedName>
</protein>
<accession>A0A820FQZ8</accession>
<reference evidence="1" key="1">
    <citation type="submission" date="2021-02" db="EMBL/GenBank/DDBJ databases">
        <authorList>
            <person name="Nowell W R."/>
        </authorList>
    </citation>
    <scope>NUCLEOTIDE SEQUENCE</scope>
</reference>
<sequence>MSLGPVVWTFFLEGSKVPDNIPADDEGKKKFWNHTKALNTLQSSLNKKVLAKVLNCKNAKDL</sequence>
<dbReference type="EMBL" id="CAJOAY010013622">
    <property type="protein sequence ID" value="CAF4267978.1"/>
    <property type="molecule type" value="Genomic_DNA"/>
</dbReference>
<organism evidence="1 2">
    <name type="scientific">Adineta steineri</name>
    <dbReference type="NCBI Taxonomy" id="433720"/>
    <lineage>
        <taxon>Eukaryota</taxon>
        <taxon>Metazoa</taxon>
        <taxon>Spiralia</taxon>
        <taxon>Gnathifera</taxon>
        <taxon>Rotifera</taxon>
        <taxon>Eurotatoria</taxon>
        <taxon>Bdelloidea</taxon>
        <taxon>Adinetida</taxon>
        <taxon>Adinetidae</taxon>
        <taxon>Adineta</taxon>
    </lineage>
</organism>
<comment type="caution">
    <text evidence="1">The sequence shown here is derived from an EMBL/GenBank/DDBJ whole genome shotgun (WGS) entry which is preliminary data.</text>
</comment>
<name>A0A820FQZ8_9BILA</name>
<gene>
    <name evidence="1" type="ORF">OKA104_LOCUS44502</name>
</gene>
<feature type="non-terminal residue" evidence="1">
    <location>
        <position position="62"/>
    </location>
</feature>
<evidence type="ECO:0000313" key="1">
    <source>
        <dbReference type="EMBL" id="CAF4267978.1"/>
    </source>
</evidence>